<dbReference type="InterPro" id="IPR000198">
    <property type="entry name" value="RhoGAP_dom"/>
</dbReference>
<dbReference type="AlphaFoldDB" id="A0AAQ4EJY4"/>
<dbReference type="GO" id="GO:0007165">
    <property type="term" value="P:signal transduction"/>
    <property type="evidence" value="ECO:0007669"/>
    <property type="project" value="InterPro"/>
</dbReference>
<gene>
    <name evidence="3" type="ORF">V5799_014486</name>
    <name evidence="4" type="ORF">V5799_031536</name>
</gene>
<evidence type="ECO:0000313" key="5">
    <source>
        <dbReference type="Proteomes" id="UP001321473"/>
    </source>
</evidence>
<accession>A0AAQ4EJY4</accession>
<feature type="domain" description="Rho-GAP" evidence="2">
    <location>
        <begin position="1"/>
        <end position="120"/>
    </location>
</feature>
<name>A0AAQ4EJY4_AMBAM</name>
<dbReference type="EMBL" id="JARKHS020023156">
    <property type="protein sequence ID" value="KAK8769049.1"/>
    <property type="molecule type" value="Genomic_DNA"/>
</dbReference>
<feature type="compositionally biased region" description="Polar residues" evidence="1">
    <location>
        <begin position="224"/>
        <end position="235"/>
    </location>
</feature>
<evidence type="ECO:0000313" key="3">
    <source>
        <dbReference type="EMBL" id="KAK8769049.1"/>
    </source>
</evidence>
<dbReference type="PROSITE" id="PS50238">
    <property type="entry name" value="RHOGAP"/>
    <property type="match status" value="1"/>
</dbReference>
<proteinExistence type="predicted"/>
<comment type="caution">
    <text evidence="4">The sequence shown here is derived from an EMBL/GenBank/DDBJ whole genome shotgun (WGS) entry which is preliminary data.</text>
</comment>
<feature type="region of interest" description="Disordered" evidence="1">
    <location>
        <begin position="197"/>
        <end position="255"/>
    </location>
</feature>
<evidence type="ECO:0000256" key="1">
    <source>
        <dbReference type="SAM" id="MobiDB-lite"/>
    </source>
</evidence>
<protein>
    <recommendedName>
        <fullName evidence="2">Rho-GAP domain-containing protein</fullName>
    </recommendedName>
</protein>
<reference evidence="4" key="3">
    <citation type="submission" date="2024-02" db="EMBL/GenBank/DDBJ databases">
        <authorList>
            <person name="Mcdaniel E.A."/>
            <person name="Celebi F.M."/>
            <person name="Reiter T."/>
            <person name="Weiss E.C."/>
            <person name="Chou S."/>
        </authorList>
    </citation>
    <scope>NUCLEOTIDE SEQUENCE</scope>
    <source>
        <strain evidence="4">F_SG_1</strain>
        <tissue evidence="4">Salivary glands</tissue>
    </source>
</reference>
<reference evidence="4" key="2">
    <citation type="submission" date="2023-03" db="EMBL/GenBank/DDBJ databases">
        <authorList>
            <person name="Thuy-Boun P."/>
        </authorList>
    </citation>
    <scope>NUCLEOTIDE SEQUENCE</scope>
    <source>
        <strain evidence="4">F_SG_1</strain>
        <tissue evidence="4">Salivary glands</tissue>
    </source>
</reference>
<evidence type="ECO:0000259" key="2">
    <source>
        <dbReference type="PROSITE" id="PS50238"/>
    </source>
</evidence>
<dbReference type="InterPro" id="IPR008936">
    <property type="entry name" value="Rho_GTPase_activation_prot"/>
</dbReference>
<dbReference type="SUPFAM" id="SSF48350">
    <property type="entry name" value="GTPase activation domain, GAP"/>
    <property type="match status" value="1"/>
</dbReference>
<organism evidence="4 5">
    <name type="scientific">Amblyomma americanum</name>
    <name type="common">Lone star tick</name>
    <dbReference type="NCBI Taxonomy" id="6943"/>
    <lineage>
        <taxon>Eukaryota</taxon>
        <taxon>Metazoa</taxon>
        <taxon>Ecdysozoa</taxon>
        <taxon>Arthropoda</taxon>
        <taxon>Chelicerata</taxon>
        <taxon>Arachnida</taxon>
        <taxon>Acari</taxon>
        <taxon>Parasitiformes</taxon>
        <taxon>Ixodida</taxon>
        <taxon>Ixodoidea</taxon>
        <taxon>Ixodidae</taxon>
        <taxon>Amblyomminae</taxon>
        <taxon>Amblyomma</taxon>
    </lineage>
</organism>
<reference evidence="4 5" key="1">
    <citation type="journal article" date="2023" name="Arcadia Sci">
        <title>De novo assembly of a long-read Amblyomma americanum tick genome.</title>
        <authorList>
            <person name="Chou S."/>
            <person name="Poskanzer K.E."/>
            <person name="Rollins M."/>
            <person name="Thuy-Boun P.S."/>
        </authorList>
    </citation>
    <scope>NUCLEOTIDE SEQUENCE [LARGE SCALE GENOMIC DNA]</scope>
    <source>
        <strain evidence="4">F_SG_1</strain>
        <tissue evidence="4">Salivary glands</tissue>
    </source>
</reference>
<sequence>MSATTNTVAALLKDWLQQLPTALLPLPIVKYLVRCREEGGIDALLVGLPLLSEDRLACLRNLIVGLGKVAETRSGSTNSMWTGIAPSIYGISTAEEATGKDLAGFVFLVEALIGSAKIVGYIPPPGPDSDSSCSTLWYPSTHPLFKTLRSITPFRKTHVNSRDARVPTTNNSVQQRRKLVRNLTQVLPCWKNTTWHKKATSNEQPTNAGPEHKLSEEWSGDTCGENTQLETQGISQAAGRTGKSESSDFGSASSLPKPLRLSLEVHSEGDMCGLSCAYDFYCGSIPTGGSHQNGALFSMPYTATQH</sequence>
<evidence type="ECO:0000313" key="4">
    <source>
        <dbReference type="EMBL" id="KAK8775119.1"/>
    </source>
</evidence>
<dbReference type="Proteomes" id="UP001321473">
    <property type="component" value="Unassembled WGS sequence"/>
</dbReference>
<keyword evidence="5" id="KW-1185">Reference proteome</keyword>
<dbReference type="EMBL" id="JARKHS020014509">
    <property type="protein sequence ID" value="KAK8775119.1"/>
    <property type="molecule type" value="Genomic_DNA"/>
</dbReference>